<dbReference type="InterPro" id="IPR050412">
    <property type="entry name" value="Ig-like_Receptors_ImmuneReg"/>
</dbReference>
<keyword evidence="3" id="KW-0393">Immunoglobulin domain</keyword>
<dbReference type="Pfam" id="PF13895">
    <property type="entry name" value="Ig_2"/>
    <property type="match status" value="1"/>
</dbReference>
<sequence>MSPIPTTFLGLDILSTPTLSAEPGSEIPWGKPVTFVCRGHPEAKVFRLEKNAQITPLPDVKNPFRNMTEARFLINSVTEDTAGRYNCIYLLGYGFSNRSNSLELIVTGVRHSEDLLQDQLYFLIGVSVAFLLGFLLLVLFFLYRRHQGKHGIPSSKSKDQKPQERFGPGVDILKSTPDTATVDGLSENDREVDTSTPVAGGPQEVTYAQLDHQTLTQGAFQVVFPQTTEPPADSTTYATLIRH</sequence>
<protein>
    <submittedName>
        <fullName evidence="7">Leukocyte-associated immunoglobulin-like receptor 1-like</fullName>
    </submittedName>
</protein>
<organism evidence="6 7">
    <name type="scientific">Chrysochloris asiatica</name>
    <name type="common">Cape golden mole</name>
    <dbReference type="NCBI Taxonomy" id="185453"/>
    <lineage>
        <taxon>Eukaryota</taxon>
        <taxon>Metazoa</taxon>
        <taxon>Chordata</taxon>
        <taxon>Craniata</taxon>
        <taxon>Vertebrata</taxon>
        <taxon>Euteleostomi</taxon>
        <taxon>Mammalia</taxon>
        <taxon>Eutheria</taxon>
        <taxon>Afrotheria</taxon>
        <taxon>Chrysochloridae</taxon>
        <taxon>Chrysochlorinae</taxon>
        <taxon>Chrysochloris</taxon>
    </lineage>
</organism>
<gene>
    <name evidence="7" type="primary">LOC102825003</name>
</gene>
<dbReference type="InterPro" id="IPR036179">
    <property type="entry name" value="Ig-like_dom_sf"/>
</dbReference>
<dbReference type="OrthoDB" id="9838250at2759"/>
<proteinExistence type="predicted"/>
<feature type="region of interest" description="Disordered" evidence="4">
    <location>
        <begin position="150"/>
        <end position="202"/>
    </location>
</feature>
<keyword evidence="2" id="KW-1015">Disulfide bond</keyword>
<feature type="transmembrane region" description="Helical" evidence="5">
    <location>
        <begin position="120"/>
        <end position="143"/>
    </location>
</feature>
<keyword evidence="5" id="KW-0472">Membrane</keyword>
<keyword evidence="5" id="KW-0812">Transmembrane</keyword>
<dbReference type="FunFam" id="2.60.40.10:FF:000049">
    <property type="entry name" value="Leukocyte immunoglobulin-like receptor subfamily B member 1"/>
    <property type="match status" value="1"/>
</dbReference>
<evidence type="ECO:0000256" key="5">
    <source>
        <dbReference type="SAM" id="Phobius"/>
    </source>
</evidence>
<reference evidence="7" key="1">
    <citation type="submission" date="2025-08" db="UniProtKB">
        <authorList>
            <consortium name="RefSeq"/>
        </authorList>
    </citation>
    <scope>IDENTIFICATION</scope>
    <source>
        <tissue evidence="7">Spleen</tissue>
    </source>
</reference>
<keyword evidence="1" id="KW-0732">Signal</keyword>
<keyword evidence="6" id="KW-1185">Reference proteome</keyword>
<evidence type="ECO:0000256" key="4">
    <source>
        <dbReference type="SAM" id="MobiDB-lite"/>
    </source>
</evidence>
<dbReference type="PANTHER" id="PTHR11738:SF129">
    <property type="entry name" value="LEUKOCYTE-ASSOCIATED IMMUNOGLOBULIN-LIKE RECEPTOR 1"/>
    <property type="match status" value="1"/>
</dbReference>
<dbReference type="Proteomes" id="UP000504623">
    <property type="component" value="Unplaced"/>
</dbReference>
<evidence type="ECO:0000256" key="3">
    <source>
        <dbReference type="ARBA" id="ARBA00023319"/>
    </source>
</evidence>
<dbReference type="AlphaFoldDB" id="A0A9B0TQC7"/>
<dbReference type="GO" id="GO:0002764">
    <property type="term" value="P:immune response-regulating signaling pathway"/>
    <property type="evidence" value="ECO:0007669"/>
    <property type="project" value="TreeGrafter"/>
</dbReference>
<keyword evidence="5" id="KW-1133">Transmembrane helix</keyword>
<dbReference type="GO" id="GO:0005886">
    <property type="term" value="C:plasma membrane"/>
    <property type="evidence" value="ECO:0007669"/>
    <property type="project" value="TreeGrafter"/>
</dbReference>
<dbReference type="Gene3D" id="2.60.40.10">
    <property type="entry name" value="Immunoglobulins"/>
    <property type="match status" value="1"/>
</dbReference>
<evidence type="ECO:0000256" key="2">
    <source>
        <dbReference type="ARBA" id="ARBA00023157"/>
    </source>
</evidence>
<name>A0A9B0TQC7_CHRAS</name>
<dbReference type="RefSeq" id="XP_006868372.1">
    <property type="nucleotide sequence ID" value="XM_006868310.1"/>
</dbReference>
<dbReference type="InterPro" id="IPR013783">
    <property type="entry name" value="Ig-like_fold"/>
</dbReference>
<dbReference type="PANTHER" id="PTHR11738">
    <property type="entry name" value="MHC CLASS I NK CELL RECEPTOR"/>
    <property type="match status" value="1"/>
</dbReference>
<dbReference type="GeneID" id="102825003"/>
<evidence type="ECO:0000256" key="1">
    <source>
        <dbReference type="ARBA" id="ARBA00022729"/>
    </source>
</evidence>
<accession>A0A9B0TQC7</accession>
<dbReference type="SUPFAM" id="SSF48726">
    <property type="entry name" value="Immunoglobulin"/>
    <property type="match status" value="1"/>
</dbReference>
<evidence type="ECO:0000313" key="7">
    <source>
        <dbReference type="RefSeq" id="XP_006868372.1"/>
    </source>
</evidence>
<evidence type="ECO:0000313" key="6">
    <source>
        <dbReference type="Proteomes" id="UP000504623"/>
    </source>
</evidence>